<evidence type="ECO:0000313" key="3">
    <source>
        <dbReference type="EMBL" id="QHT13841.1"/>
    </source>
</evidence>
<organism evidence="3">
    <name type="scientific">viral metagenome</name>
    <dbReference type="NCBI Taxonomy" id="1070528"/>
    <lineage>
        <taxon>unclassified sequences</taxon>
        <taxon>metagenomes</taxon>
        <taxon>organismal metagenomes</taxon>
    </lineage>
</organism>
<sequence>MEGFIRISNDQRIKYTLEQINRSIIKDIDTIQNTPDKTKIDAISINNNINYYKNSLSFINSNRNTAENIRFYYYVNDNLNKLQRVFDLVQNNVSPTYSTSNNNSTTATDNTTSNNNSTTATDTTTSNISNSTPVTNTSNTSNTTVTSIDLSNLYSTVEGFNTINKNNINDYISSYYINMPIIEGLTNTDMTNITTLMNKEKELVDQLADFNKKYERYIHCNDDSVKKDCVSGSEPTSQELISKMDAINAIIDNMNHTTISQTTNYNSIHNNIVSDYDNVINLRNDLDMKLKQLYDPEKSKIVDFKYSYDSTIYSGILISALATSLLYFIFTEL</sequence>
<keyword evidence="2" id="KW-1133">Transmembrane helix</keyword>
<dbReference type="AlphaFoldDB" id="A0A6C0DBP1"/>
<accession>A0A6C0DBP1</accession>
<evidence type="ECO:0000256" key="1">
    <source>
        <dbReference type="SAM" id="MobiDB-lite"/>
    </source>
</evidence>
<protein>
    <submittedName>
        <fullName evidence="3">Uncharacterized protein</fullName>
    </submittedName>
</protein>
<feature type="transmembrane region" description="Helical" evidence="2">
    <location>
        <begin position="312"/>
        <end position="330"/>
    </location>
</feature>
<dbReference type="EMBL" id="MN739577">
    <property type="protein sequence ID" value="QHT13841.1"/>
    <property type="molecule type" value="Genomic_DNA"/>
</dbReference>
<proteinExistence type="predicted"/>
<keyword evidence="2" id="KW-0812">Transmembrane</keyword>
<reference evidence="3" key="1">
    <citation type="journal article" date="2020" name="Nature">
        <title>Giant virus diversity and host interactions through global metagenomics.</title>
        <authorList>
            <person name="Schulz F."/>
            <person name="Roux S."/>
            <person name="Paez-Espino D."/>
            <person name="Jungbluth S."/>
            <person name="Walsh D.A."/>
            <person name="Denef V.J."/>
            <person name="McMahon K.D."/>
            <person name="Konstantinidis K.T."/>
            <person name="Eloe-Fadrosh E.A."/>
            <person name="Kyrpides N.C."/>
            <person name="Woyke T."/>
        </authorList>
    </citation>
    <scope>NUCLEOTIDE SEQUENCE</scope>
    <source>
        <strain evidence="3">GVMAG-M-3300023174-134</strain>
    </source>
</reference>
<keyword evidence="2" id="KW-0472">Membrane</keyword>
<name>A0A6C0DBP1_9ZZZZ</name>
<feature type="region of interest" description="Disordered" evidence="1">
    <location>
        <begin position="95"/>
        <end position="142"/>
    </location>
</feature>
<evidence type="ECO:0000256" key="2">
    <source>
        <dbReference type="SAM" id="Phobius"/>
    </source>
</evidence>